<dbReference type="InterPro" id="IPR029068">
    <property type="entry name" value="Glyas_Bleomycin-R_OHBP_Dase"/>
</dbReference>
<dbReference type="PROSITE" id="PS51819">
    <property type="entry name" value="VOC"/>
    <property type="match status" value="1"/>
</dbReference>
<sequence>MREDTYEIHPPAPRWTHIALRVTDIDATIAWYTDNTPLTLLARREDEMGYGAWLGHDDSPDSPFLLVVSQFLPGSDPFEGSPHTVLGPFAHLGIEFPSRQDLEAAAEKAEANGSLTMPLTEMPAPIGWIFMAQDPDGNTIEFSYDQGVYATAQEVWG</sequence>
<evidence type="ECO:0000259" key="1">
    <source>
        <dbReference type="PROSITE" id="PS51819"/>
    </source>
</evidence>
<dbReference type="CDD" id="cd06587">
    <property type="entry name" value="VOC"/>
    <property type="match status" value="1"/>
</dbReference>
<gene>
    <name evidence="2" type="ORF">METZ01_LOCUS66331</name>
</gene>
<dbReference type="Gene3D" id="3.10.180.10">
    <property type="entry name" value="2,3-Dihydroxybiphenyl 1,2-Dioxygenase, domain 1"/>
    <property type="match status" value="1"/>
</dbReference>
<organism evidence="2">
    <name type="scientific">marine metagenome</name>
    <dbReference type="NCBI Taxonomy" id="408172"/>
    <lineage>
        <taxon>unclassified sequences</taxon>
        <taxon>metagenomes</taxon>
        <taxon>ecological metagenomes</taxon>
    </lineage>
</organism>
<dbReference type="AlphaFoldDB" id="A0A381TFG4"/>
<dbReference type="SUPFAM" id="SSF54593">
    <property type="entry name" value="Glyoxalase/Bleomycin resistance protein/Dihydroxybiphenyl dioxygenase"/>
    <property type="match status" value="1"/>
</dbReference>
<accession>A0A381TFG4</accession>
<feature type="domain" description="VOC" evidence="1">
    <location>
        <begin position="14"/>
        <end position="145"/>
    </location>
</feature>
<protein>
    <recommendedName>
        <fullName evidence="1">VOC domain-containing protein</fullName>
    </recommendedName>
</protein>
<dbReference type="InterPro" id="IPR004360">
    <property type="entry name" value="Glyas_Fos-R_dOase_dom"/>
</dbReference>
<evidence type="ECO:0000313" key="2">
    <source>
        <dbReference type="EMBL" id="SVA13477.1"/>
    </source>
</evidence>
<name>A0A381TFG4_9ZZZZ</name>
<proteinExistence type="predicted"/>
<dbReference type="InterPro" id="IPR037523">
    <property type="entry name" value="VOC_core"/>
</dbReference>
<dbReference type="Pfam" id="PF00903">
    <property type="entry name" value="Glyoxalase"/>
    <property type="match status" value="1"/>
</dbReference>
<dbReference type="EMBL" id="UINC01004324">
    <property type="protein sequence ID" value="SVA13477.1"/>
    <property type="molecule type" value="Genomic_DNA"/>
</dbReference>
<reference evidence="2" key="1">
    <citation type="submission" date="2018-05" db="EMBL/GenBank/DDBJ databases">
        <authorList>
            <person name="Lanie J.A."/>
            <person name="Ng W.-L."/>
            <person name="Kazmierczak K.M."/>
            <person name="Andrzejewski T.M."/>
            <person name="Davidsen T.M."/>
            <person name="Wayne K.J."/>
            <person name="Tettelin H."/>
            <person name="Glass J.I."/>
            <person name="Rusch D."/>
            <person name="Podicherti R."/>
            <person name="Tsui H.-C.T."/>
            <person name="Winkler M.E."/>
        </authorList>
    </citation>
    <scope>NUCLEOTIDE SEQUENCE</scope>
</reference>